<dbReference type="RefSeq" id="XP_002669799.1">
    <property type="nucleotide sequence ID" value="XM_002669753.1"/>
</dbReference>
<feature type="compositionally biased region" description="Basic residues" evidence="1">
    <location>
        <begin position="230"/>
        <end position="246"/>
    </location>
</feature>
<dbReference type="EMBL" id="GG738922">
    <property type="protein sequence ID" value="EFC37055.1"/>
    <property type="molecule type" value="Genomic_DNA"/>
</dbReference>
<dbReference type="AlphaFoldDB" id="D2W1J4"/>
<accession>D2W1J4</accession>
<proteinExistence type="predicted"/>
<dbReference type="OrthoDB" id="10267629at2759"/>
<reference evidence="2 3" key="1">
    <citation type="journal article" date="2010" name="Cell">
        <title>The genome of Naegleria gruberi illuminates early eukaryotic versatility.</title>
        <authorList>
            <person name="Fritz-Laylin L.K."/>
            <person name="Prochnik S.E."/>
            <person name="Ginger M.L."/>
            <person name="Dacks J.B."/>
            <person name="Carpenter M.L."/>
            <person name="Field M.C."/>
            <person name="Kuo A."/>
            <person name="Paredez A."/>
            <person name="Chapman J."/>
            <person name="Pham J."/>
            <person name="Shu S."/>
            <person name="Neupane R."/>
            <person name="Cipriano M."/>
            <person name="Mancuso J."/>
            <person name="Tu H."/>
            <person name="Salamov A."/>
            <person name="Lindquist E."/>
            <person name="Shapiro H."/>
            <person name="Lucas S."/>
            <person name="Grigoriev I.V."/>
            <person name="Cande W.Z."/>
            <person name="Fulton C."/>
            <person name="Rokhsar D.S."/>
            <person name="Dawson S.C."/>
        </authorList>
    </citation>
    <scope>NUCLEOTIDE SEQUENCE [LARGE SCALE GENOMIC DNA]</scope>
    <source>
        <strain evidence="2 3">NEG-M</strain>
    </source>
</reference>
<organism evidence="3">
    <name type="scientific">Naegleria gruberi</name>
    <name type="common">Amoeba</name>
    <dbReference type="NCBI Taxonomy" id="5762"/>
    <lineage>
        <taxon>Eukaryota</taxon>
        <taxon>Discoba</taxon>
        <taxon>Heterolobosea</taxon>
        <taxon>Tetramitia</taxon>
        <taxon>Eutetramitia</taxon>
        <taxon>Vahlkampfiidae</taxon>
        <taxon>Naegleria</taxon>
    </lineage>
</organism>
<dbReference type="InParanoid" id="D2W1J4"/>
<feature type="region of interest" description="Disordered" evidence="1">
    <location>
        <begin position="220"/>
        <end position="248"/>
    </location>
</feature>
<dbReference type="KEGG" id="ngr:NAEGRDRAFT_82034"/>
<evidence type="ECO:0000313" key="3">
    <source>
        <dbReference type="Proteomes" id="UP000006671"/>
    </source>
</evidence>
<dbReference type="GeneID" id="8857124"/>
<dbReference type="Proteomes" id="UP000006671">
    <property type="component" value="Unassembled WGS sequence"/>
</dbReference>
<evidence type="ECO:0000256" key="1">
    <source>
        <dbReference type="SAM" id="MobiDB-lite"/>
    </source>
</evidence>
<keyword evidence="3" id="KW-1185">Reference proteome</keyword>
<protein>
    <submittedName>
        <fullName evidence="2">Predicted protein</fullName>
    </submittedName>
</protein>
<gene>
    <name evidence="2" type="ORF">NAEGRDRAFT_82034</name>
</gene>
<dbReference type="VEuPathDB" id="AmoebaDB:NAEGRDRAFT_82034"/>
<evidence type="ECO:0000313" key="2">
    <source>
        <dbReference type="EMBL" id="EFC37055.1"/>
    </source>
</evidence>
<sequence>MNSDNFFFEESLLQELSNNLMESFDQAAYSACSSSDTCSSTNTDDESILQFFNFNNQLMTSISCQCEGGFELNNNTKVSRPRGAPFSIYVNDKLNVTISTQFLSENNLNQSSVTISLKTFLFEDVSSLDSLEEYTINLNQAKMVNNQLQITIPIRRDNTTRRKTRKSTAKSIKGEETAEDLERKKKMRRSLNQEATKKVSYIQVIANQQVLATSQNMWCRSKTRSEMEKKKGRKTSTPKKNPSTKRKSSDLIPLEIDAQMINTHLKSAKRVKQTAPTVVVETQPISMVEEEIPEYMMQMIPTNWQEVCGVTTVDGAKQVQTVTVNNDEDDVFALFDNDFMFQEPMPSPSSAIPSMGINLDLDDLFPLESIQQPASAINGHMMFAKPVCLDDLDFDTFLTEQEINM</sequence>
<feature type="compositionally biased region" description="Basic and acidic residues" evidence="1">
    <location>
        <begin position="172"/>
        <end position="183"/>
    </location>
</feature>
<feature type="region of interest" description="Disordered" evidence="1">
    <location>
        <begin position="157"/>
        <end position="193"/>
    </location>
</feature>
<name>D2W1J4_NAEGR</name>